<dbReference type="Proteomes" id="UP000050741">
    <property type="component" value="Unassembled WGS sequence"/>
</dbReference>
<feature type="domain" description="BTB" evidence="1">
    <location>
        <begin position="43"/>
        <end position="114"/>
    </location>
</feature>
<keyword evidence="2" id="KW-1185">Reference proteome</keyword>
<dbReference type="AlphaFoldDB" id="A0A183BSS6"/>
<dbReference type="SUPFAM" id="SSF54695">
    <property type="entry name" value="POZ domain"/>
    <property type="match status" value="1"/>
</dbReference>
<reference evidence="2" key="2">
    <citation type="submission" date="2014-05" db="EMBL/GenBank/DDBJ databases">
        <title>The genome and life-stage specific transcriptomes of Globodera pallida elucidate key aspects of plant parasitism by a cyst nematode.</title>
        <authorList>
            <person name="Cotton J.A."/>
            <person name="Lilley C.J."/>
            <person name="Jones L.M."/>
            <person name="Kikuchi T."/>
            <person name="Reid A.J."/>
            <person name="Thorpe P."/>
            <person name="Tsai I.J."/>
            <person name="Beasley H."/>
            <person name="Blok V."/>
            <person name="Cock P.J.A."/>
            <person name="Van den Akker S.E."/>
            <person name="Holroyd N."/>
            <person name="Hunt M."/>
            <person name="Mantelin S."/>
            <person name="Naghra H."/>
            <person name="Pain A."/>
            <person name="Palomares-Rius J.E."/>
            <person name="Zarowiecki M."/>
            <person name="Berriman M."/>
            <person name="Jones J.T."/>
            <person name="Urwin P.E."/>
        </authorList>
    </citation>
    <scope>NUCLEOTIDE SEQUENCE [LARGE SCALE GENOMIC DNA]</scope>
    <source>
        <strain evidence="2">Lindley</strain>
    </source>
</reference>
<accession>A0A183BSS6</accession>
<sequence length="115" mass="12489">MNFRLYLATIISNFCSAKRKLFGGADKAFVAGVPSCGRSRDEKELLPAHKAILEKASDSVLTRQMKRPPPPPLGPHVKVPDVEVDAFKAMLVFIYADDLSGLNGDNAISVLYAAK</sequence>
<protein>
    <submittedName>
        <fullName evidence="3">BTB domain-containing protein</fullName>
    </submittedName>
</protein>
<reference evidence="3" key="3">
    <citation type="submission" date="2016-06" db="UniProtKB">
        <authorList>
            <consortium name="WormBaseParasite"/>
        </authorList>
    </citation>
    <scope>IDENTIFICATION</scope>
</reference>
<reference evidence="2" key="1">
    <citation type="submission" date="2013-12" db="EMBL/GenBank/DDBJ databases">
        <authorList>
            <person name="Aslett M."/>
        </authorList>
    </citation>
    <scope>NUCLEOTIDE SEQUENCE [LARGE SCALE GENOMIC DNA]</scope>
    <source>
        <strain evidence="2">Lindley</strain>
    </source>
</reference>
<dbReference type="Gene3D" id="3.30.710.10">
    <property type="entry name" value="Potassium Channel Kv1.1, Chain A"/>
    <property type="match status" value="1"/>
</dbReference>
<dbReference type="InterPro" id="IPR000210">
    <property type="entry name" value="BTB/POZ_dom"/>
</dbReference>
<organism evidence="2 3">
    <name type="scientific">Globodera pallida</name>
    <name type="common">Potato cyst nematode worm</name>
    <name type="synonym">Heterodera pallida</name>
    <dbReference type="NCBI Taxonomy" id="36090"/>
    <lineage>
        <taxon>Eukaryota</taxon>
        <taxon>Metazoa</taxon>
        <taxon>Ecdysozoa</taxon>
        <taxon>Nematoda</taxon>
        <taxon>Chromadorea</taxon>
        <taxon>Rhabditida</taxon>
        <taxon>Tylenchina</taxon>
        <taxon>Tylenchomorpha</taxon>
        <taxon>Tylenchoidea</taxon>
        <taxon>Heteroderidae</taxon>
        <taxon>Heteroderinae</taxon>
        <taxon>Globodera</taxon>
    </lineage>
</organism>
<evidence type="ECO:0000259" key="1">
    <source>
        <dbReference type="Pfam" id="PF00651"/>
    </source>
</evidence>
<evidence type="ECO:0000313" key="2">
    <source>
        <dbReference type="Proteomes" id="UP000050741"/>
    </source>
</evidence>
<dbReference type="Pfam" id="PF00651">
    <property type="entry name" value="BTB"/>
    <property type="match status" value="1"/>
</dbReference>
<name>A0A183BSS6_GLOPA</name>
<dbReference type="WBParaSite" id="GPLIN_000366200">
    <property type="protein sequence ID" value="GPLIN_000366200"/>
    <property type="gene ID" value="GPLIN_000366200"/>
</dbReference>
<evidence type="ECO:0000313" key="3">
    <source>
        <dbReference type="WBParaSite" id="GPLIN_000366200"/>
    </source>
</evidence>
<dbReference type="InterPro" id="IPR011333">
    <property type="entry name" value="SKP1/BTB/POZ_sf"/>
</dbReference>
<proteinExistence type="predicted"/>